<reference evidence="1 2" key="1">
    <citation type="journal article" date="2016" name="BMC Genomics">
        <title>Combined genomic and structural analyses of a cultured magnetotactic bacterium reveals its niche adaptation to a dynamic environment.</title>
        <authorList>
            <person name="Araujo A.C."/>
            <person name="Morillo V."/>
            <person name="Cypriano J."/>
            <person name="Teixeira L.C."/>
            <person name="Leao P."/>
            <person name="Lyra S."/>
            <person name="Almeida L.G."/>
            <person name="Bazylinski D.A."/>
            <person name="Vasconcellos A.T."/>
            <person name="Abreu F."/>
            <person name="Lins U."/>
        </authorList>
    </citation>
    <scope>NUCLEOTIDE SEQUENCE [LARGE SCALE GENOMIC DNA]</scope>
    <source>
        <strain evidence="1 2">IT-1</strain>
    </source>
</reference>
<evidence type="ECO:0000313" key="2">
    <source>
        <dbReference type="Proteomes" id="UP000194003"/>
    </source>
</evidence>
<dbReference type="Proteomes" id="UP000194003">
    <property type="component" value="Unassembled WGS sequence"/>
</dbReference>
<dbReference type="AlphaFoldDB" id="A0A1Y2KAL9"/>
<dbReference type="STRING" id="1434232.MAIT1_00132"/>
<evidence type="ECO:0000313" key="1">
    <source>
        <dbReference type="EMBL" id="OSM06974.1"/>
    </source>
</evidence>
<accession>A0A1Y2KAL9</accession>
<dbReference type="EMBL" id="LVJN01000015">
    <property type="protein sequence ID" value="OSM06974.1"/>
    <property type="molecule type" value="Genomic_DNA"/>
</dbReference>
<dbReference type="PROSITE" id="PS51318">
    <property type="entry name" value="TAT"/>
    <property type="match status" value="1"/>
</dbReference>
<sequence>MSPNRRTLATASPQQSLRLWRDHLLTRRRLLLGAAGGSMAALFGLPLARAADPADPWPILDAVQRHLLPSEAHAPGAVEIHALSYLQRVVQDRFVDAETRRFITQGTVWLADMSQQIVGRPFVELNEAEREIVLRRIARSAAGENWLATLLTYLMEALLCDPIYGGNPGGVGWRWLQHTPGFPHPPADKRYENLPL</sequence>
<proteinExistence type="predicted"/>
<dbReference type="InterPro" id="IPR027056">
    <property type="entry name" value="Gluconate_2DH_su3"/>
</dbReference>
<dbReference type="Pfam" id="PF13618">
    <property type="entry name" value="Gluconate_2-dh3"/>
    <property type="match status" value="1"/>
</dbReference>
<protein>
    <submittedName>
        <fullName evidence="1">Putative gluconate 2-dehydrogenase gamma chain</fullName>
    </submittedName>
</protein>
<dbReference type="OrthoDB" id="8400810at2"/>
<organism evidence="1 2">
    <name type="scientific">Magnetofaba australis IT-1</name>
    <dbReference type="NCBI Taxonomy" id="1434232"/>
    <lineage>
        <taxon>Bacteria</taxon>
        <taxon>Pseudomonadati</taxon>
        <taxon>Pseudomonadota</taxon>
        <taxon>Magnetococcia</taxon>
        <taxon>Magnetococcales</taxon>
        <taxon>Magnetococcaceae</taxon>
        <taxon>Magnetofaba</taxon>
    </lineage>
</organism>
<dbReference type="RefSeq" id="WP_085440837.1">
    <property type="nucleotide sequence ID" value="NZ_LVJN01000015.1"/>
</dbReference>
<gene>
    <name evidence="1" type="ORF">MAIT1_00132</name>
</gene>
<keyword evidence="2" id="KW-1185">Reference proteome</keyword>
<name>A0A1Y2KAL9_9PROT</name>
<comment type="caution">
    <text evidence="1">The sequence shown here is derived from an EMBL/GenBank/DDBJ whole genome shotgun (WGS) entry which is preliminary data.</text>
</comment>
<dbReference type="InterPro" id="IPR006311">
    <property type="entry name" value="TAT_signal"/>
</dbReference>